<comment type="caution">
    <text evidence="3">The sequence shown here is derived from an EMBL/GenBank/DDBJ whole genome shotgun (WGS) entry which is preliminary data.</text>
</comment>
<dbReference type="PANTHER" id="PTHR21666:SF289">
    <property type="entry name" value="L-ALA--D-GLU ENDOPEPTIDASE"/>
    <property type="match status" value="1"/>
</dbReference>
<dbReference type="RefSeq" id="WP_229781512.1">
    <property type="nucleotide sequence ID" value="NZ_BMRJ01000001.1"/>
</dbReference>
<dbReference type="CDD" id="cd12797">
    <property type="entry name" value="M23_peptidase"/>
    <property type="match status" value="1"/>
</dbReference>
<dbReference type="InterPro" id="IPR016047">
    <property type="entry name" value="M23ase_b-sheet_dom"/>
</dbReference>
<evidence type="ECO:0000256" key="1">
    <source>
        <dbReference type="ARBA" id="ARBA00022729"/>
    </source>
</evidence>
<dbReference type="InterPro" id="IPR011055">
    <property type="entry name" value="Dup_hybrid_motif"/>
</dbReference>
<reference evidence="3" key="2">
    <citation type="submission" date="2020-09" db="EMBL/GenBank/DDBJ databases">
        <authorList>
            <person name="Sun Q."/>
            <person name="Ohkuma M."/>
        </authorList>
    </citation>
    <scope>NUCLEOTIDE SEQUENCE</scope>
    <source>
        <strain evidence="3">JCM 3346</strain>
    </source>
</reference>
<organism evidence="3 4">
    <name type="scientific">Agromyces mediolanus</name>
    <name type="common">Corynebacterium mediolanum</name>
    <dbReference type="NCBI Taxonomy" id="41986"/>
    <lineage>
        <taxon>Bacteria</taxon>
        <taxon>Bacillati</taxon>
        <taxon>Actinomycetota</taxon>
        <taxon>Actinomycetes</taxon>
        <taxon>Micrococcales</taxon>
        <taxon>Microbacteriaceae</taxon>
        <taxon>Agromyces</taxon>
    </lineage>
</organism>
<name>A0A918CCG2_AGRME</name>
<dbReference type="EMBL" id="BMRJ01000001">
    <property type="protein sequence ID" value="GGR17211.1"/>
    <property type="molecule type" value="Genomic_DNA"/>
</dbReference>
<keyword evidence="4" id="KW-1185">Reference proteome</keyword>
<evidence type="ECO:0000313" key="3">
    <source>
        <dbReference type="EMBL" id="GGR17211.1"/>
    </source>
</evidence>
<evidence type="ECO:0000313" key="4">
    <source>
        <dbReference type="Proteomes" id="UP000610303"/>
    </source>
</evidence>
<gene>
    <name evidence="3" type="ORF">GCM10010196_07490</name>
</gene>
<evidence type="ECO:0000259" key="2">
    <source>
        <dbReference type="Pfam" id="PF01551"/>
    </source>
</evidence>
<dbReference type="Proteomes" id="UP000610303">
    <property type="component" value="Unassembled WGS sequence"/>
</dbReference>
<reference evidence="3" key="1">
    <citation type="journal article" date="2014" name="Int. J. Syst. Evol. Microbiol.">
        <title>Complete genome sequence of Corynebacterium casei LMG S-19264T (=DSM 44701T), isolated from a smear-ripened cheese.</title>
        <authorList>
            <consortium name="US DOE Joint Genome Institute (JGI-PGF)"/>
            <person name="Walter F."/>
            <person name="Albersmeier A."/>
            <person name="Kalinowski J."/>
            <person name="Ruckert C."/>
        </authorList>
    </citation>
    <scope>NUCLEOTIDE SEQUENCE</scope>
    <source>
        <strain evidence="3">JCM 3346</strain>
    </source>
</reference>
<dbReference type="AlphaFoldDB" id="A0A918CCG2"/>
<protein>
    <recommendedName>
        <fullName evidence="2">M23ase beta-sheet core domain-containing protein</fullName>
    </recommendedName>
</protein>
<keyword evidence="1" id="KW-0732">Signal</keyword>
<dbReference type="Pfam" id="PF01551">
    <property type="entry name" value="Peptidase_M23"/>
    <property type="match status" value="1"/>
</dbReference>
<accession>A0A918CCG2</accession>
<sequence>MLASTTLPAFSAGPAGATATPATVTAGEEPQDVIVGPEVAQLDLQRDSYTAGKAATSGDYAQTAATFVNYSGAIQWPFLTGVPISTDFGPRIPPCAGCSSYHKGIDMNPGDGSPIQAIAAGVVREVSASDNGGLGVYAVIDHVVDGQLVSSVYAHMREGSLALSVGETVAVGDLVGKVGNTGQSTGPHLHLEILLDGTTPTDPVEWLSERVVP</sequence>
<dbReference type="SUPFAM" id="SSF51261">
    <property type="entry name" value="Duplicated hybrid motif"/>
    <property type="match status" value="1"/>
</dbReference>
<proteinExistence type="predicted"/>
<dbReference type="Gene3D" id="2.70.70.10">
    <property type="entry name" value="Glucose Permease (Domain IIA)"/>
    <property type="match status" value="1"/>
</dbReference>
<dbReference type="PANTHER" id="PTHR21666">
    <property type="entry name" value="PEPTIDASE-RELATED"/>
    <property type="match status" value="1"/>
</dbReference>
<dbReference type="GO" id="GO:0004222">
    <property type="term" value="F:metalloendopeptidase activity"/>
    <property type="evidence" value="ECO:0007669"/>
    <property type="project" value="TreeGrafter"/>
</dbReference>
<dbReference type="InterPro" id="IPR050570">
    <property type="entry name" value="Cell_wall_metabolism_enzyme"/>
</dbReference>
<feature type="domain" description="M23ase beta-sheet core" evidence="2">
    <location>
        <begin position="101"/>
        <end position="202"/>
    </location>
</feature>